<evidence type="ECO:0000313" key="2">
    <source>
        <dbReference type="EMBL" id="KAJ5599713.1"/>
    </source>
</evidence>
<accession>A0AAD6E457</accession>
<dbReference type="AlphaFoldDB" id="A0AAD6E457"/>
<comment type="caution">
    <text evidence="2">The sequence shown here is derived from an EMBL/GenBank/DDBJ whole genome shotgun (WGS) entry which is preliminary data.</text>
</comment>
<dbReference type="Proteomes" id="UP001216150">
    <property type="component" value="Unassembled WGS sequence"/>
</dbReference>
<sequence length="398" mass="45251">MNSQLASGSVQARAEEHYTPYTTNNSSRNDQICHPSKIERPRTPSPDSNFYYQTSQGRVPRSEMEPLDQMIYDLEVERLTKLELPHKKDDIVSAEFERRERLAKMDRNIHHFNWFGQAVYYASSTLAEQSLVVIMTNPKFASRAEDLWLFSILNRAYLYIDPVRVILNIPDCNVLPNHLLRGSNLEHVMKGHVVKYYTPHGLWMSDTHPRTEAIQIDHGNVANYVLNNGVGNGFIDQGYITSWKQWQTKYNIARVEAEALAKGPRKKRPGPSPLRQLMIAGAENSLSRPANHLNTNFRNIKANSSKTKRVRLESHTQPISDSHTVLNVQTISSSQPTLPILHKPNDIDWDLATNPDTYYSFPFPGPGRQEGMGIKGAFWKASKSAFSYLRCGSVDGVE</sequence>
<feature type="compositionally biased region" description="Polar residues" evidence="1">
    <location>
        <begin position="45"/>
        <end position="57"/>
    </location>
</feature>
<proteinExistence type="predicted"/>
<dbReference type="EMBL" id="JAQJAC010000001">
    <property type="protein sequence ID" value="KAJ5599713.1"/>
    <property type="molecule type" value="Genomic_DNA"/>
</dbReference>
<name>A0AAD6E457_9EURO</name>
<gene>
    <name evidence="2" type="ORF">N7450_000780</name>
</gene>
<feature type="region of interest" description="Disordered" evidence="1">
    <location>
        <begin position="18"/>
        <end position="61"/>
    </location>
</feature>
<evidence type="ECO:0000256" key="1">
    <source>
        <dbReference type="SAM" id="MobiDB-lite"/>
    </source>
</evidence>
<feature type="compositionally biased region" description="Polar residues" evidence="1">
    <location>
        <begin position="20"/>
        <end position="30"/>
    </location>
</feature>
<evidence type="ECO:0000313" key="3">
    <source>
        <dbReference type="Proteomes" id="UP001216150"/>
    </source>
</evidence>
<organism evidence="2 3">
    <name type="scientific">Penicillium hetheringtonii</name>
    <dbReference type="NCBI Taxonomy" id="911720"/>
    <lineage>
        <taxon>Eukaryota</taxon>
        <taxon>Fungi</taxon>
        <taxon>Dikarya</taxon>
        <taxon>Ascomycota</taxon>
        <taxon>Pezizomycotina</taxon>
        <taxon>Eurotiomycetes</taxon>
        <taxon>Eurotiomycetidae</taxon>
        <taxon>Eurotiales</taxon>
        <taxon>Aspergillaceae</taxon>
        <taxon>Penicillium</taxon>
    </lineage>
</organism>
<keyword evidence="3" id="KW-1185">Reference proteome</keyword>
<protein>
    <submittedName>
        <fullName evidence="2">Uncharacterized protein</fullName>
    </submittedName>
</protein>
<reference evidence="2 3" key="1">
    <citation type="journal article" date="2023" name="IMA Fungus">
        <title>Comparative genomic study of the Penicillium genus elucidates a diverse pangenome and 15 lateral gene transfer events.</title>
        <authorList>
            <person name="Petersen C."/>
            <person name="Sorensen T."/>
            <person name="Nielsen M.R."/>
            <person name="Sondergaard T.E."/>
            <person name="Sorensen J.L."/>
            <person name="Fitzpatrick D.A."/>
            <person name="Frisvad J.C."/>
            <person name="Nielsen K.L."/>
        </authorList>
    </citation>
    <scope>NUCLEOTIDE SEQUENCE [LARGE SCALE GENOMIC DNA]</scope>
    <source>
        <strain evidence="2 3">IBT 29057</strain>
    </source>
</reference>